<gene>
    <name evidence="3" type="ORF">BFS05_05025</name>
</gene>
<dbReference type="PROSITE" id="PS50911">
    <property type="entry name" value="CHAP"/>
    <property type="match status" value="1"/>
</dbReference>
<keyword evidence="1" id="KW-0812">Transmembrane</keyword>
<dbReference type="SUPFAM" id="SSF54001">
    <property type="entry name" value="Cysteine proteinases"/>
    <property type="match status" value="1"/>
</dbReference>
<evidence type="ECO:0000313" key="4">
    <source>
        <dbReference type="Proteomes" id="UP000236146"/>
    </source>
</evidence>
<name>A0A2K1SU80_GARVA</name>
<proteinExistence type="predicted"/>
<dbReference type="AlphaFoldDB" id="A0A2K1SU80"/>
<dbReference type="Pfam" id="PF05257">
    <property type="entry name" value="CHAP"/>
    <property type="match status" value="1"/>
</dbReference>
<dbReference type="RefSeq" id="WP_103084889.1">
    <property type="nucleotide sequence ID" value="NZ_MNLH01000004.1"/>
</dbReference>
<feature type="domain" description="Peptidase C51" evidence="2">
    <location>
        <begin position="216"/>
        <end position="346"/>
    </location>
</feature>
<keyword evidence="1" id="KW-0472">Membrane</keyword>
<dbReference type="OrthoDB" id="3240061at2"/>
<keyword evidence="1" id="KW-1133">Transmembrane helix</keyword>
<organism evidence="3 4">
    <name type="scientific">Gardnerella vaginalis</name>
    <dbReference type="NCBI Taxonomy" id="2702"/>
    <lineage>
        <taxon>Bacteria</taxon>
        <taxon>Bacillati</taxon>
        <taxon>Actinomycetota</taxon>
        <taxon>Actinomycetes</taxon>
        <taxon>Bifidobacteriales</taxon>
        <taxon>Bifidobacteriaceae</taxon>
        <taxon>Gardnerella</taxon>
    </lineage>
</organism>
<accession>A0A2K1SU80</accession>
<dbReference type="EMBL" id="MNLH01000004">
    <property type="protein sequence ID" value="PNS43099.1"/>
    <property type="molecule type" value="Genomic_DNA"/>
</dbReference>
<dbReference type="Proteomes" id="UP000236146">
    <property type="component" value="Unassembled WGS sequence"/>
</dbReference>
<feature type="transmembrane region" description="Helical" evidence="1">
    <location>
        <begin position="84"/>
        <end position="103"/>
    </location>
</feature>
<evidence type="ECO:0000259" key="2">
    <source>
        <dbReference type="PROSITE" id="PS50911"/>
    </source>
</evidence>
<reference evidence="4" key="1">
    <citation type="submission" date="2016-10" db="EMBL/GenBank/DDBJ databases">
        <authorList>
            <person name="Bumgarner R.E."/>
            <person name="Fredricks D.N."/>
            <person name="Srinivasan S."/>
        </authorList>
    </citation>
    <scope>NUCLEOTIDE SEQUENCE [LARGE SCALE GENOMIC DNA]</scope>
    <source>
        <strain evidence="4">KA00225</strain>
    </source>
</reference>
<evidence type="ECO:0000256" key="1">
    <source>
        <dbReference type="SAM" id="Phobius"/>
    </source>
</evidence>
<dbReference type="InterPro" id="IPR007921">
    <property type="entry name" value="CHAP_dom"/>
</dbReference>
<dbReference type="InterPro" id="IPR038765">
    <property type="entry name" value="Papain-like_cys_pep_sf"/>
</dbReference>
<dbReference type="Gene3D" id="3.90.1720.10">
    <property type="entry name" value="endopeptidase domain like (from Nostoc punctiforme)"/>
    <property type="match status" value="1"/>
</dbReference>
<comment type="caution">
    <text evidence="3">The sequence shown here is derived from an EMBL/GenBank/DDBJ whole genome shotgun (WGS) entry which is preliminary data.</text>
</comment>
<evidence type="ECO:0000313" key="3">
    <source>
        <dbReference type="EMBL" id="PNS43099.1"/>
    </source>
</evidence>
<sequence length="347" mass="37293">MRHAAHGAKKAKRQNDSLLSLFATSTGSHGKSRSAVGSVAGSSVGGSAVGALASSVASEIQGAFPLTRREIRLAHLASVRHKRLVVSATVAAMFASVVAIMYANDSSYSSFAKSQALNSTYENNAENASNASNANASKYSDPVAVSRSYDRSALNNNYQNPNSNADKHAVAVESLSTASSHQSKWNLDSTDDFDVSELSRSIARNPQVALFMDDDAGKLPKGFNPNHESGDVGNAYEFSQCTWWVYIRRHQLGLPVGSRMGDGAMWAYSASRLGYWVDNSARHKGDIMVFAPGQAGSNIVYGHVAIVEKINPDGSIETSECSVELNGRTISRKFAAKDLKNFKFIHY</sequence>
<protein>
    <submittedName>
        <fullName evidence="3">CHAP domain-containing protein</fullName>
    </submittedName>
</protein>